<keyword evidence="2" id="KW-1185">Reference proteome</keyword>
<accession>A0ABN0ASB2</accession>
<protein>
    <submittedName>
        <fullName evidence="1">Uncharacterized protein</fullName>
    </submittedName>
</protein>
<organism evidence="1 2">
    <name type="scientific">Chryseobacterium gleum ATCC 35910</name>
    <dbReference type="NCBI Taxonomy" id="525257"/>
    <lineage>
        <taxon>Bacteria</taxon>
        <taxon>Pseudomonadati</taxon>
        <taxon>Bacteroidota</taxon>
        <taxon>Flavobacteriia</taxon>
        <taxon>Flavobacteriales</taxon>
        <taxon>Weeksellaceae</taxon>
        <taxon>Chryseobacterium group</taxon>
        <taxon>Chryseobacterium</taxon>
    </lineage>
</organism>
<proteinExistence type="predicted"/>
<evidence type="ECO:0000313" key="2">
    <source>
        <dbReference type="Proteomes" id="UP000002969"/>
    </source>
</evidence>
<reference evidence="1" key="1">
    <citation type="submission" date="2010-06" db="EMBL/GenBank/DDBJ databases">
        <authorList>
            <person name="Muzny D."/>
            <person name="Qin X."/>
            <person name="Buhay C."/>
            <person name="Dugan-Rocha S."/>
            <person name="Ding Y."/>
            <person name="Chen G."/>
            <person name="Hawes A."/>
            <person name="Holder M."/>
            <person name="Jhangiani S."/>
            <person name="Johnson A."/>
            <person name="Khan Z."/>
            <person name="Li Z."/>
            <person name="Liu W."/>
            <person name="Liu X."/>
            <person name="Perez L."/>
            <person name="Shen H."/>
            <person name="Wang Q."/>
            <person name="Watt J."/>
            <person name="Xi L."/>
            <person name="Xin Y."/>
            <person name="Zhou J."/>
            <person name="Deng J."/>
            <person name="Jiang H."/>
            <person name="Liu Y."/>
            <person name="Qu J."/>
            <person name="Song X.-Z."/>
            <person name="Zhang L."/>
            <person name="Villasana D."/>
            <person name="Johnson A."/>
            <person name="Liu J."/>
            <person name="Liyanage D."/>
            <person name="Lorensuhewa L."/>
            <person name="Robinson T."/>
            <person name="Song A."/>
            <person name="Song B.-B."/>
            <person name="Dinh H."/>
            <person name="Thornton R."/>
            <person name="Coyle M."/>
            <person name="Francisco L."/>
            <person name="Jackson L."/>
            <person name="Javaid M."/>
            <person name="Korchina V."/>
            <person name="Kovar C."/>
            <person name="Mata R."/>
            <person name="Mathew T."/>
            <person name="Ngo R."/>
            <person name="Nguyen L."/>
            <person name="Nguyen N."/>
            <person name="Okwuonu G."/>
            <person name="Ongeri F."/>
            <person name="Pham C."/>
            <person name="Simmons D."/>
            <person name="Wilczek-Boney K."/>
            <person name="Hale W."/>
            <person name="Jakkamsetti A."/>
            <person name="Pham P."/>
            <person name="Ruth R."/>
            <person name="San Lucas F."/>
            <person name="Warren J."/>
            <person name="Zhang J."/>
            <person name="Zhao Z."/>
            <person name="Zhou C."/>
            <person name="Zhu D."/>
            <person name="Lee S."/>
            <person name="Bess C."/>
            <person name="Blankenburg K."/>
            <person name="Forbes L."/>
            <person name="Fu Q."/>
            <person name="Gubbala S."/>
            <person name="Hirani K."/>
            <person name="Jayaseelan J.C."/>
            <person name="Lara F."/>
            <person name="Munidasa M."/>
            <person name="Palculict T."/>
            <person name="Patil S."/>
            <person name="Pu L.-L."/>
            <person name="Saada N."/>
            <person name="Tang L."/>
            <person name="Weissenberger G."/>
            <person name="Zhu Y."/>
            <person name="Hemphill L."/>
            <person name="Shang Y."/>
            <person name="Youmans B."/>
            <person name="Ayvaz T."/>
            <person name="Ross M."/>
            <person name="Santibanez J."/>
            <person name="Aqrawi P."/>
            <person name="Gross S."/>
            <person name="Joshi V."/>
            <person name="Fowler G."/>
            <person name="Nazareth L."/>
            <person name="Reid J."/>
            <person name="Worley K."/>
            <person name="Petrosino J."/>
            <person name="Highlander S."/>
            <person name="Gibbs R."/>
        </authorList>
    </citation>
    <scope>NUCLEOTIDE SEQUENCE [LARGE SCALE GENOMIC DNA]</scope>
    <source>
        <strain evidence="1">ATCC 35910</strain>
    </source>
</reference>
<evidence type="ECO:0000313" key="1">
    <source>
        <dbReference type="EMBL" id="EFK35987.1"/>
    </source>
</evidence>
<sequence length="50" mass="5836">MFFFLIIKLDFFFNKKYSANLTQLPTGKILGCFLLNSNLTISLGNRKIYK</sequence>
<comment type="caution">
    <text evidence="1">The sequence shown here is derived from an EMBL/GenBank/DDBJ whole genome shotgun (WGS) entry which is preliminary data.</text>
</comment>
<name>A0ABN0ASB2_CHRGE</name>
<dbReference type="EMBL" id="ACKQ02000007">
    <property type="protein sequence ID" value="EFK35987.1"/>
    <property type="molecule type" value="Genomic_DNA"/>
</dbReference>
<gene>
    <name evidence="1" type="ORF">HMPREF0204_15056</name>
</gene>
<dbReference type="Proteomes" id="UP000002969">
    <property type="component" value="Unassembled WGS sequence"/>
</dbReference>